<reference evidence="7" key="3">
    <citation type="submission" date="2025-08" db="UniProtKB">
        <authorList>
            <consortium name="RefSeq"/>
        </authorList>
    </citation>
    <scope>IDENTIFICATION</scope>
    <source>
        <tissue evidence="7">Whole organism</tissue>
    </source>
</reference>
<dbReference type="InterPro" id="IPR027417">
    <property type="entry name" value="P-loop_NTPase"/>
</dbReference>
<feature type="compositionally biased region" description="Polar residues" evidence="5">
    <location>
        <begin position="381"/>
        <end position="401"/>
    </location>
</feature>
<protein>
    <submittedName>
        <fullName evidence="7">Uncharacterized protein LOC108609815</fullName>
    </submittedName>
</protein>
<dbReference type="GeneID" id="108609815"/>
<dbReference type="RefSeq" id="XP_017857056.1">
    <property type="nucleotide sequence ID" value="XM_018001567.1"/>
</dbReference>
<dbReference type="Pfam" id="PF00612">
    <property type="entry name" value="IQ"/>
    <property type="match status" value="3"/>
</dbReference>
<dbReference type="SMART" id="SM00015">
    <property type="entry name" value="IQ"/>
    <property type="match status" value="3"/>
</dbReference>
<gene>
    <name evidence="7" type="primary">LOC108609815</name>
</gene>
<reference evidence="6" key="2">
    <citation type="journal article" date="2016" name="G3 (Bethesda)">
        <title>Genome Evolution in Three Species of Cactophilic Drosophila.</title>
        <authorList>
            <person name="Sanchez-Flores A."/>
            <person name="Penazola F."/>
            <person name="Carpinteyro-Ponce J."/>
            <person name="Nazario-Yepiz N."/>
            <person name="Abreu-Goodger C."/>
            <person name="Machado C.A."/>
            <person name="Markow T.A."/>
        </authorList>
    </citation>
    <scope>NUCLEOTIDE SEQUENCE [LARGE SCALE GENOMIC DNA]</scope>
</reference>
<keyword evidence="4" id="KW-0112">Calmodulin-binding</keyword>
<dbReference type="Proteomes" id="UP000694904">
    <property type="component" value="Chromosome 3"/>
</dbReference>
<organism evidence="6 7">
    <name type="scientific">Drosophila arizonae</name>
    <name type="common">Fruit fly</name>
    <dbReference type="NCBI Taxonomy" id="7263"/>
    <lineage>
        <taxon>Eukaryota</taxon>
        <taxon>Metazoa</taxon>
        <taxon>Ecdysozoa</taxon>
        <taxon>Arthropoda</taxon>
        <taxon>Hexapoda</taxon>
        <taxon>Insecta</taxon>
        <taxon>Pterygota</taxon>
        <taxon>Neoptera</taxon>
        <taxon>Endopterygota</taxon>
        <taxon>Diptera</taxon>
        <taxon>Brachycera</taxon>
        <taxon>Muscomorpha</taxon>
        <taxon>Ephydroidea</taxon>
        <taxon>Drosophilidae</taxon>
        <taxon>Drosophila</taxon>
    </lineage>
</organism>
<evidence type="ECO:0000256" key="3">
    <source>
        <dbReference type="ARBA" id="ARBA00022737"/>
    </source>
</evidence>
<evidence type="ECO:0000256" key="1">
    <source>
        <dbReference type="ARBA" id="ARBA00004496"/>
    </source>
</evidence>
<name>A0ABM1NQ20_DROAR</name>
<dbReference type="InterPro" id="IPR000048">
    <property type="entry name" value="IQ_motif_EF-hand-BS"/>
</dbReference>
<dbReference type="PANTHER" id="PTHR22706">
    <property type="entry name" value="ASSEMBLY FACTOR FOR SPINDLE MICROTUBULES"/>
    <property type="match status" value="1"/>
</dbReference>
<dbReference type="PROSITE" id="PS50096">
    <property type="entry name" value="IQ"/>
    <property type="match status" value="2"/>
</dbReference>
<keyword evidence="3" id="KW-0677">Repeat</keyword>
<evidence type="ECO:0000256" key="2">
    <source>
        <dbReference type="ARBA" id="ARBA00022490"/>
    </source>
</evidence>
<dbReference type="PANTHER" id="PTHR22706:SF1">
    <property type="entry name" value="ASSEMBLY FACTOR FOR SPINDLE MICROTUBULES"/>
    <property type="match status" value="1"/>
</dbReference>
<keyword evidence="6" id="KW-1185">Reference proteome</keyword>
<keyword evidence="2" id="KW-0963">Cytoplasm</keyword>
<dbReference type="InterPro" id="IPR051185">
    <property type="entry name" value="ASPM"/>
</dbReference>
<proteinExistence type="predicted"/>
<comment type="subcellular location">
    <subcellularLocation>
        <location evidence="1">Cytoplasm</location>
    </subcellularLocation>
</comment>
<accession>A0ABM1NQ20</accession>
<feature type="region of interest" description="Disordered" evidence="5">
    <location>
        <begin position="363"/>
        <end position="401"/>
    </location>
</feature>
<sequence length="401" mass="47203">MFPMADLGLLSYHSVNGRKLDSQKDECSHKTDSSGSLFPMQEHMLRTQLLLLDYKQFKAARTIQRHVRGFIVRQRMQRELKAALVIQRAWRRCVGKRHLIIFAQERTQDAIQIMYYNASLKIQAFFRGWWSRKHINNMLFLKNMQLQYVEELLNTFALKLHTMMRTGHLPGYVSLCVEPSSSKVKDLLMTLTYRFYNRYVCNKYMTTKKTKDKYCRDFMDAAYWTWVPYMGFNHNGVCNKWINNYDIVPKVYALREYDVAQVFMSQALLSNLHKKQLLAKEKEARKSVRYTATDYRFCRDIANSMKYWRVCKVCKDKVTDSLMGDQFQEYLNEVQLHLESMQFGGNCPCSRDKRQQDHLKCISPSAEPASPRNSKYPKMGISNSNINKFSNLGGSNNDIEQ</sequence>
<dbReference type="Gene3D" id="1.20.5.190">
    <property type="match status" value="1"/>
</dbReference>
<evidence type="ECO:0000313" key="7">
    <source>
        <dbReference type="RefSeq" id="XP_017857056.1"/>
    </source>
</evidence>
<evidence type="ECO:0000256" key="5">
    <source>
        <dbReference type="SAM" id="MobiDB-lite"/>
    </source>
</evidence>
<reference evidence="6" key="1">
    <citation type="journal article" date="1997" name="Nucleic Acids Res.">
        <title>tRNAscan-SE: a program for improved detection of transfer RNA genes in genomic sequence.</title>
        <authorList>
            <person name="Lowe T.M."/>
            <person name="Eddy S.R."/>
        </authorList>
    </citation>
    <scope>NUCLEOTIDE SEQUENCE [LARGE SCALE GENOMIC DNA]</scope>
</reference>
<dbReference type="SUPFAM" id="SSF52540">
    <property type="entry name" value="P-loop containing nucleoside triphosphate hydrolases"/>
    <property type="match status" value="1"/>
</dbReference>
<evidence type="ECO:0000313" key="6">
    <source>
        <dbReference type="Proteomes" id="UP000694904"/>
    </source>
</evidence>
<evidence type="ECO:0000256" key="4">
    <source>
        <dbReference type="ARBA" id="ARBA00022860"/>
    </source>
</evidence>